<dbReference type="RefSeq" id="WP_157749111.1">
    <property type="nucleotide sequence ID" value="NZ_JAEHFL010000010.1"/>
</dbReference>
<comment type="caution">
    <text evidence="1">The sequence shown here is derived from an EMBL/GenBank/DDBJ whole genome shotgun (WGS) entry which is preliminary data.</text>
</comment>
<evidence type="ECO:0000313" key="2">
    <source>
        <dbReference type="Proteomes" id="UP000603369"/>
    </source>
</evidence>
<sequence length="59" mass="6628">MSTRKRPPSPAAQAARARLESFAPEAAHRLGEHYTVEDVQVATLHALELPLPRPPRLYR</sequence>
<keyword evidence="2" id="KW-1185">Reference proteome</keyword>
<accession>A0A8I1I0B3</accession>
<reference evidence="1 2" key="1">
    <citation type="submission" date="2020-12" db="EMBL/GenBank/DDBJ databases">
        <title>Draft genome sequence of the commensal strain Corynebacterium tuberculostearicum MFP09/CIP 102622 isolated from human skin.</title>
        <authorList>
            <person name="Boukerb A.M."/>
            <person name="Janvier X."/>
            <person name="Feuilloley M.G.J."/>
            <person name="Groboillot A."/>
        </authorList>
    </citation>
    <scope>NUCLEOTIDE SEQUENCE [LARGE SCALE GENOMIC DNA]</scope>
    <source>
        <strain evidence="1 2">CIP 102622</strain>
    </source>
</reference>
<dbReference type="AlphaFoldDB" id="A0A8I1I0B3"/>
<organism evidence="1 2">
    <name type="scientific">Corynebacterium tuberculostearicum</name>
    <dbReference type="NCBI Taxonomy" id="38304"/>
    <lineage>
        <taxon>Bacteria</taxon>
        <taxon>Bacillati</taxon>
        <taxon>Actinomycetota</taxon>
        <taxon>Actinomycetes</taxon>
        <taxon>Mycobacteriales</taxon>
        <taxon>Corynebacteriaceae</taxon>
        <taxon>Corynebacterium</taxon>
    </lineage>
</organism>
<proteinExistence type="predicted"/>
<name>A0A8I1I0B3_9CORY</name>
<protein>
    <submittedName>
        <fullName evidence="1">Uncharacterized protein</fullName>
    </submittedName>
</protein>
<gene>
    <name evidence="1" type="ORF">JDP02_07670</name>
</gene>
<dbReference type="Proteomes" id="UP000603369">
    <property type="component" value="Unassembled WGS sequence"/>
</dbReference>
<evidence type="ECO:0000313" key="1">
    <source>
        <dbReference type="EMBL" id="MBK3428386.1"/>
    </source>
</evidence>
<dbReference type="EMBL" id="JAEHFL010000010">
    <property type="protein sequence ID" value="MBK3428386.1"/>
    <property type="molecule type" value="Genomic_DNA"/>
</dbReference>